<reference evidence="4 5" key="1">
    <citation type="submission" date="2023-01" db="EMBL/GenBank/DDBJ databases">
        <title>Analysis of 21 Apiospora genomes using comparative genomics revels a genus with tremendous synthesis potential of carbohydrate active enzymes and secondary metabolites.</title>
        <authorList>
            <person name="Sorensen T."/>
        </authorList>
    </citation>
    <scope>NUCLEOTIDE SEQUENCE [LARGE SCALE GENOMIC DNA]</scope>
    <source>
        <strain evidence="4 5">CBS 24483</strain>
    </source>
</reference>
<evidence type="ECO:0000256" key="2">
    <source>
        <dbReference type="ARBA" id="ARBA00022741"/>
    </source>
</evidence>
<proteinExistence type="predicted"/>
<keyword evidence="5" id="KW-1185">Reference proteome</keyword>
<keyword evidence="1" id="KW-0436">Ligase</keyword>
<organism evidence="4 5">
    <name type="scientific">Apiospora aurea</name>
    <dbReference type="NCBI Taxonomy" id="335848"/>
    <lineage>
        <taxon>Eukaryota</taxon>
        <taxon>Fungi</taxon>
        <taxon>Dikarya</taxon>
        <taxon>Ascomycota</taxon>
        <taxon>Pezizomycotina</taxon>
        <taxon>Sordariomycetes</taxon>
        <taxon>Xylariomycetidae</taxon>
        <taxon>Amphisphaeriales</taxon>
        <taxon>Apiosporaceae</taxon>
        <taxon>Apiospora</taxon>
    </lineage>
</organism>
<dbReference type="Gene3D" id="3.40.50.20">
    <property type="match status" value="1"/>
</dbReference>
<keyword evidence="3" id="KW-0067">ATP-binding</keyword>
<gene>
    <name evidence="4" type="ORF">PG986_011643</name>
</gene>
<dbReference type="PANTHER" id="PTHR43585">
    <property type="entry name" value="FUMIPYRROLE BIOSYNTHESIS PROTEIN C"/>
    <property type="match status" value="1"/>
</dbReference>
<dbReference type="RefSeq" id="XP_066694561.1">
    <property type="nucleotide sequence ID" value="XM_066847865.1"/>
</dbReference>
<dbReference type="EMBL" id="JAQQWE010000008">
    <property type="protein sequence ID" value="KAK7942530.1"/>
    <property type="molecule type" value="Genomic_DNA"/>
</dbReference>
<sequence length="622" mass="69324">MPIIYFTYEGKSFTCLWDWSPKNKPDADFQLMDLVVREGIPDDDQESGSTNKKRFRASPPLRSEFGALSTREPLQGLSSAKCDEHLKDSFYTDCGDCFLRIMKNVSHVILPRPEDLPGHGTVAAKKQRFDENLVSRLCVPMALPSEIKNTRLAVVGRFSPTECAEMTPVLRSGRSTRQVAARDYQGLVPPPPQLPGVSRAQSIVTALSAKGPFDGIITLEEHWLDDTAKAAAELGLRSMSHNLIERISDRYTVRLLSDPSQKLVRVAPGEYDQDALKRFEAFCETSGRLPEFPVTLTPCTRHEEASYGYRAAANTQELVQAFAEACTHGAGGPGTTLLIGHHEDGPKVDTNPVMQDGEILFFELVDSFPTSGDRFVKRNEREEDGSGVAQASFLETNLVWPSQHPQKEQDLVRDAVHKVLLELGARDGVFHAEARIRNSAVHYASVQEEVEGGKKRGRQLIDLVPRPAPPAEEPSVALLEIKPMPPSYGGLWGTRLTYGADYSALYMMCALGERERFRALSQPFPAASNMERDWVNCVYFNLEAGRADMGFNIMAYVDEKLPHLKSRLYFGKFSYGFGNMYWEERLAVLGVVSTESRGRALEMANQIRDAVESKIAELNSQR</sequence>
<evidence type="ECO:0000313" key="5">
    <source>
        <dbReference type="Proteomes" id="UP001391051"/>
    </source>
</evidence>
<keyword evidence="2" id="KW-0547">Nucleotide-binding</keyword>
<dbReference type="SUPFAM" id="SSF56059">
    <property type="entry name" value="Glutathione synthetase ATP-binding domain-like"/>
    <property type="match status" value="1"/>
</dbReference>
<dbReference type="Proteomes" id="UP001391051">
    <property type="component" value="Unassembled WGS sequence"/>
</dbReference>
<comment type="caution">
    <text evidence="4">The sequence shown here is derived from an EMBL/GenBank/DDBJ whole genome shotgun (WGS) entry which is preliminary data.</text>
</comment>
<dbReference type="Gene3D" id="3.30.470.20">
    <property type="entry name" value="ATP-grasp fold, B domain"/>
    <property type="match status" value="1"/>
</dbReference>
<name>A0ABR1PY10_9PEZI</name>
<dbReference type="PANTHER" id="PTHR43585:SF2">
    <property type="entry name" value="ATP-GRASP ENZYME FSQD"/>
    <property type="match status" value="1"/>
</dbReference>
<evidence type="ECO:0000256" key="1">
    <source>
        <dbReference type="ARBA" id="ARBA00022598"/>
    </source>
</evidence>
<dbReference type="GeneID" id="92080927"/>
<protein>
    <submittedName>
        <fullName evidence="4">Uncharacterized protein</fullName>
    </submittedName>
</protein>
<evidence type="ECO:0000313" key="4">
    <source>
        <dbReference type="EMBL" id="KAK7942530.1"/>
    </source>
</evidence>
<dbReference type="InterPro" id="IPR052032">
    <property type="entry name" value="ATP-dep_AA_Ligase"/>
</dbReference>
<accession>A0ABR1PY10</accession>
<evidence type="ECO:0000256" key="3">
    <source>
        <dbReference type="ARBA" id="ARBA00022840"/>
    </source>
</evidence>